<comment type="caution">
    <text evidence="6">The sequence shown here is derived from an EMBL/GenBank/DDBJ whole genome shotgun (WGS) entry which is preliminary data.</text>
</comment>
<dbReference type="SUPFAM" id="SSF50978">
    <property type="entry name" value="WD40 repeat-like"/>
    <property type="match status" value="1"/>
</dbReference>
<feature type="repeat" description="WD" evidence="4">
    <location>
        <begin position="249"/>
        <end position="280"/>
    </location>
</feature>
<dbReference type="InterPro" id="IPR015943">
    <property type="entry name" value="WD40/YVTN_repeat-like_dom_sf"/>
</dbReference>
<comment type="similarity">
    <text evidence="1">Belongs to the WD repeat EIPR1 family.</text>
</comment>
<organism evidence="6 7">
    <name type="scientific">Blattamonas nauphoetae</name>
    <dbReference type="NCBI Taxonomy" id="2049346"/>
    <lineage>
        <taxon>Eukaryota</taxon>
        <taxon>Metamonada</taxon>
        <taxon>Preaxostyla</taxon>
        <taxon>Oxymonadida</taxon>
        <taxon>Blattamonas</taxon>
    </lineage>
</organism>
<sequence length="349" mass="38387">MTDSSTDSVLGFNMQTRCVEGIYSNEGNPKFLISSSTVKNENEIYLVQHDVVMNQASIQSIFPHPQEILHMTTSPHNPAHVFTSTVPNPQSTTSLFVMHESAPSRRTGNLQTLFEFPITTPACISPSPSLSSLVALRSTDSVSLWQQKDGSFVQQESSSHLSQTKSNSYEMCSSWDKDGTRLCVNDSLGIQVFDAKTEYSVSSLRNIHCGPISSLCFHSINQNHILSASTDGSLALSDLRNFTAPLAIFFPHRLRISFLSCNQNGLVLSGATDGTVNVWDPTTWTLRPDAPETITPLQTVPTQNSSVTDGTWCMSKHHPFLFLSLSLQGMANITTLHSSIQSKYISRSH</sequence>
<evidence type="ECO:0000313" key="6">
    <source>
        <dbReference type="EMBL" id="KAK2964900.1"/>
    </source>
</evidence>
<gene>
    <name evidence="6" type="ORF">BLNAU_201</name>
</gene>
<dbReference type="PANTHER" id="PTHR14205">
    <property type="entry name" value="WD-REPEAT PROTEIN"/>
    <property type="match status" value="1"/>
</dbReference>
<reference evidence="6 7" key="1">
    <citation type="journal article" date="2022" name="bioRxiv">
        <title>Genomics of Preaxostyla Flagellates Illuminates Evolutionary Transitions and the Path Towards Mitochondrial Loss.</title>
        <authorList>
            <person name="Novak L.V.F."/>
            <person name="Treitli S.C."/>
            <person name="Pyrih J."/>
            <person name="Halakuc P."/>
            <person name="Pipaliya S.V."/>
            <person name="Vacek V."/>
            <person name="Brzon O."/>
            <person name="Soukal P."/>
            <person name="Eme L."/>
            <person name="Dacks J.B."/>
            <person name="Karnkowska A."/>
            <person name="Elias M."/>
            <person name="Hampl V."/>
        </authorList>
    </citation>
    <scope>NUCLEOTIDE SEQUENCE [LARGE SCALE GENOMIC DNA]</scope>
    <source>
        <strain evidence="6">NAU3</strain>
        <tissue evidence="6">Gut</tissue>
    </source>
</reference>
<dbReference type="Gene3D" id="2.130.10.10">
    <property type="entry name" value="YVTN repeat-like/Quinoprotein amine dehydrogenase"/>
    <property type="match status" value="1"/>
</dbReference>
<name>A0ABQ9YMB4_9EUKA</name>
<dbReference type="Proteomes" id="UP001281761">
    <property type="component" value="Unassembled WGS sequence"/>
</dbReference>
<dbReference type="EMBL" id="JARBJD010000001">
    <property type="protein sequence ID" value="KAK2964900.1"/>
    <property type="molecule type" value="Genomic_DNA"/>
</dbReference>
<keyword evidence="2 4" id="KW-0853">WD repeat</keyword>
<dbReference type="InterPro" id="IPR059104">
    <property type="entry name" value="Beta-prop_EIPR1-like"/>
</dbReference>
<dbReference type="PROSITE" id="PS50082">
    <property type="entry name" value="WD_REPEATS_2"/>
    <property type="match status" value="1"/>
</dbReference>
<evidence type="ECO:0000256" key="1">
    <source>
        <dbReference type="ARBA" id="ARBA00005672"/>
    </source>
</evidence>
<evidence type="ECO:0000256" key="4">
    <source>
        <dbReference type="PROSITE-ProRule" id="PRU00221"/>
    </source>
</evidence>
<evidence type="ECO:0000259" key="5">
    <source>
        <dbReference type="Pfam" id="PF23609"/>
    </source>
</evidence>
<proteinExistence type="inferred from homology"/>
<dbReference type="PANTHER" id="PTHR14205:SF15">
    <property type="entry name" value="EARP AND GARP COMPLEX-INTERACTING PROTEIN 1"/>
    <property type="match status" value="1"/>
</dbReference>
<dbReference type="InterPro" id="IPR036322">
    <property type="entry name" value="WD40_repeat_dom_sf"/>
</dbReference>
<dbReference type="SMART" id="SM00320">
    <property type="entry name" value="WD40"/>
    <property type="match status" value="2"/>
</dbReference>
<dbReference type="Pfam" id="PF23609">
    <property type="entry name" value="Beta-prop_EIPR1"/>
    <property type="match status" value="1"/>
</dbReference>
<keyword evidence="7" id="KW-1185">Reference proteome</keyword>
<dbReference type="InterPro" id="IPR001680">
    <property type="entry name" value="WD40_rpt"/>
</dbReference>
<feature type="domain" description="EIPR1-like beta-propeller" evidence="5">
    <location>
        <begin position="6"/>
        <end position="279"/>
    </location>
</feature>
<evidence type="ECO:0000313" key="7">
    <source>
        <dbReference type="Proteomes" id="UP001281761"/>
    </source>
</evidence>
<evidence type="ECO:0000256" key="3">
    <source>
        <dbReference type="ARBA" id="ARBA00022737"/>
    </source>
</evidence>
<keyword evidence="3" id="KW-0677">Repeat</keyword>
<dbReference type="InterPro" id="IPR040323">
    <property type="entry name" value="EIPR1"/>
</dbReference>
<protein>
    <recommendedName>
        <fullName evidence="5">EIPR1-like beta-propeller domain-containing protein</fullName>
    </recommendedName>
</protein>
<accession>A0ABQ9YMB4</accession>
<evidence type="ECO:0000256" key="2">
    <source>
        <dbReference type="ARBA" id="ARBA00022574"/>
    </source>
</evidence>